<feature type="region of interest" description="Disordered" evidence="1">
    <location>
        <begin position="421"/>
        <end position="445"/>
    </location>
</feature>
<evidence type="ECO:0000313" key="3">
    <source>
        <dbReference type="Proteomes" id="UP000284842"/>
    </source>
</evidence>
<feature type="region of interest" description="Disordered" evidence="1">
    <location>
        <begin position="795"/>
        <end position="888"/>
    </location>
</feature>
<evidence type="ECO:0000256" key="1">
    <source>
        <dbReference type="SAM" id="MobiDB-lite"/>
    </source>
</evidence>
<gene>
    <name evidence="2" type="ORF">CVT24_011808</name>
</gene>
<name>A0A409VHA7_9AGAR</name>
<reference evidence="2 3" key="1">
    <citation type="journal article" date="2018" name="Evol. Lett.">
        <title>Horizontal gene cluster transfer increased hallucinogenic mushroom diversity.</title>
        <authorList>
            <person name="Reynolds H.T."/>
            <person name="Vijayakumar V."/>
            <person name="Gluck-Thaler E."/>
            <person name="Korotkin H.B."/>
            <person name="Matheny P.B."/>
            <person name="Slot J.C."/>
        </authorList>
    </citation>
    <scope>NUCLEOTIDE SEQUENCE [LARGE SCALE GENOMIC DNA]</scope>
    <source>
        <strain evidence="2 3">2629</strain>
    </source>
</reference>
<organism evidence="2 3">
    <name type="scientific">Panaeolus cyanescens</name>
    <dbReference type="NCBI Taxonomy" id="181874"/>
    <lineage>
        <taxon>Eukaryota</taxon>
        <taxon>Fungi</taxon>
        <taxon>Dikarya</taxon>
        <taxon>Basidiomycota</taxon>
        <taxon>Agaricomycotina</taxon>
        <taxon>Agaricomycetes</taxon>
        <taxon>Agaricomycetidae</taxon>
        <taxon>Agaricales</taxon>
        <taxon>Agaricineae</taxon>
        <taxon>Galeropsidaceae</taxon>
        <taxon>Panaeolus</taxon>
    </lineage>
</organism>
<dbReference type="STRING" id="181874.A0A409VHA7"/>
<accession>A0A409VHA7</accession>
<protein>
    <recommendedName>
        <fullName evidence="4">EF-hand domain-containing protein</fullName>
    </recommendedName>
</protein>
<feature type="region of interest" description="Disordered" evidence="1">
    <location>
        <begin position="1357"/>
        <end position="1394"/>
    </location>
</feature>
<feature type="compositionally biased region" description="Acidic residues" evidence="1">
    <location>
        <begin position="803"/>
        <end position="874"/>
    </location>
</feature>
<dbReference type="EMBL" id="NHTK01006061">
    <property type="protein sequence ID" value="PPQ65654.1"/>
    <property type="molecule type" value="Genomic_DNA"/>
</dbReference>
<comment type="caution">
    <text evidence="2">The sequence shown here is derived from an EMBL/GenBank/DDBJ whole genome shotgun (WGS) entry which is preliminary data.</text>
</comment>
<dbReference type="InterPro" id="IPR018247">
    <property type="entry name" value="EF_Hand_1_Ca_BS"/>
</dbReference>
<evidence type="ECO:0008006" key="4">
    <source>
        <dbReference type="Google" id="ProtNLM"/>
    </source>
</evidence>
<evidence type="ECO:0000313" key="2">
    <source>
        <dbReference type="EMBL" id="PPQ65654.1"/>
    </source>
</evidence>
<dbReference type="OrthoDB" id="2122982at2759"/>
<sequence length="1394" mass="156795">MSTGPPSSPPANATADNITNLYQQVVIDPKQEISSTEKKFDKFVERITTKPDTPALDFVNNFYTAHQDVFQTAAKGLISNIDSKSIDGAINSFQEASKIVMKGLDALGQAHPFISVAVIAFKLVVSLDLTRRENNKKVLALRVQMQDMMCVLFQLRNIKDPKEVGPDGSSLQDRFQGLMNAIADDIKNCGSACDVYMKKGVIARTIKSKIYESRLAGWGDKFVGHKKEIQDRLTIHTALGVDRANEKLDKTQETLTALSEKLDMMMVFRALDSPREREMNKFIEENGGAKAVIEDQSKLQKLVSKSGESVEQLGGDSRNAGDIASVQKSLMKELAEDIEELFEKNMALFGGKLNILQSNMKQESAFIIRTLSGGSHDRIRDADIKAIWKEMGWKGSVKARHFVLMLKDYFSDKEGFISKRTTSSSGGPNDIPITPRPEEPLVTPTPPEEEWALRYITISNLQPISEAVDDDGTGFINVSEVNVFAEDRPQDWSLLEWLAYWAAGYHLNVTDYRTRIYSLLGSMHQLLHQIKPTNRRNADLALDALDMRRLELILRGTRPYPYTNYSDSALKRLAEEYWEHELDRLEQNLQSVGYELDDPNTVRLVAGAGRIEKHFWPLVYLMLLGLHRIFKAGIHHTLSWREFEVISNGISSIFTAVDERVETLKATFQHANLDVDTQLSNFAFGMYRFYSSDNDIYQEQRPISENSLRREYKAMDFDQGEEDMLQYLKFPVEDDFQLYPNEFAESHAANTTPSVDGLDPVLLAKLRGPWTGHFLSTLDGKSISRAGLMELRLEISKPLPPTVDEDGTEPNDEDEVPADNGEETEVPEDEDAAEGSELEPATEYEDEDGEASDDGAEAEDGDDEGGDGSVSDEEQGLHDGPPSSESLSVYGMLEGLHGLGEVKGWYTPDEASDGSLLLTVTLPDVMPIKIELTVSNLSDNMSGEWHYHNTPNDDEGYTYDEPQDDVYFNDDDSSSSVGHVDLNEAATLELDDVATQTSGVVVFSRASALVYRHCPPPEEFNTNRIKALWSYAKAAVLDEVRYRMSPWKYAVERILEANDFIKLQYRRLVYLSGATPRNALTPEELSRLREHRYRMHPASARYFNALTLLDISRIPEQMGTTCDWCQLSINVQRSLCITCLSSDYTETLDLCPTCVGQCPSRDTFVHKSSHTLLRNYGFMHDCNYVHYVPRAKQVAKQTKAIFREKPGGKKGPAPRTVPEDIHCHYCKQAVKLPFWVCLDCDNDTYVCKACDIKQAKLHLPCPSHLQSSVLAEVPPPSEDTSEHAFDHVMIRIGDAVEEEAKPDTLMVIKETMDRRFHKLEDRVGAIDGRLMMFESMLTKIFTHITGAPPQPEMLAIPQSAKLKSKPTPIERSRSRAGRRRSIVGSEYGFKGERD</sequence>
<dbReference type="PROSITE" id="PS00018">
    <property type="entry name" value="EF_HAND_1"/>
    <property type="match status" value="1"/>
</dbReference>
<keyword evidence="3" id="KW-1185">Reference proteome</keyword>
<dbReference type="Proteomes" id="UP000284842">
    <property type="component" value="Unassembled WGS sequence"/>
</dbReference>
<proteinExistence type="predicted"/>
<dbReference type="InParanoid" id="A0A409VHA7"/>